<evidence type="ECO:0000256" key="4">
    <source>
        <dbReference type="ARBA" id="ARBA00022692"/>
    </source>
</evidence>
<dbReference type="AlphaFoldDB" id="A0A3B5QLB2"/>
<keyword evidence="3 8" id="KW-0813">Transport</keyword>
<dbReference type="PANTHER" id="PTHR14132:SF22">
    <property type="entry name" value="FXYD DOMAIN-CONTAINING ION TRANSPORT REGULATOR"/>
    <property type="match status" value="1"/>
</dbReference>
<name>A0A3B5QLB2_XIPMA</name>
<dbReference type="STRING" id="8083.ENSXMAP00000031763"/>
<dbReference type="GO" id="GO:0017080">
    <property type="term" value="F:sodium channel regulator activity"/>
    <property type="evidence" value="ECO:0007669"/>
    <property type="project" value="TreeGrafter"/>
</dbReference>
<keyword evidence="5 8" id="KW-1133">Transmembrane helix</keyword>
<comment type="subcellular location">
    <subcellularLocation>
        <location evidence="1">Membrane</location>
        <topology evidence="1">Single-pass membrane protein</topology>
    </subcellularLocation>
</comment>
<reference evidence="10" key="2">
    <citation type="journal article" date="2013" name="Nat. Genet.">
        <title>The genome of the platyfish, Xiphophorus maculatus, provides insights into evolutionary adaptation and several complex traits.</title>
        <authorList>
            <person name="Schartl M."/>
            <person name="Walter R.B."/>
            <person name="Shen Y."/>
            <person name="Garcia T."/>
            <person name="Catchen J."/>
            <person name="Amores A."/>
            <person name="Braasch I."/>
            <person name="Chalopin D."/>
            <person name="Volff J.N."/>
            <person name="Lesch K.P."/>
            <person name="Bisazza A."/>
            <person name="Minx P."/>
            <person name="Hillier L."/>
            <person name="Wilson R.K."/>
            <person name="Fuerstenberg S."/>
            <person name="Boore J."/>
            <person name="Searle S."/>
            <person name="Postlethwait J.H."/>
            <person name="Warren W.C."/>
        </authorList>
    </citation>
    <scope>NUCLEOTIDE SEQUENCE [LARGE SCALE GENOMIC DNA]</scope>
    <source>
        <strain evidence="10">JP 163 A</strain>
    </source>
</reference>
<evidence type="ECO:0000256" key="5">
    <source>
        <dbReference type="ARBA" id="ARBA00022989"/>
    </source>
</evidence>
<dbReference type="GO" id="GO:0006811">
    <property type="term" value="P:monoatomic ion transport"/>
    <property type="evidence" value="ECO:0007669"/>
    <property type="project" value="UniProtKB-KW"/>
</dbReference>
<dbReference type="Pfam" id="PF02038">
    <property type="entry name" value="ATP1G1_PLM_MAT8"/>
    <property type="match status" value="1"/>
</dbReference>
<dbReference type="PROSITE" id="PS01310">
    <property type="entry name" value="FXYD"/>
    <property type="match status" value="1"/>
</dbReference>
<evidence type="ECO:0000313" key="9">
    <source>
        <dbReference type="Ensembl" id="ENSXMAP00000031763.1"/>
    </source>
</evidence>
<dbReference type="Ensembl" id="ENSXMAT00000034807.1">
    <property type="protein sequence ID" value="ENSXMAP00000031763.1"/>
    <property type="gene ID" value="ENSXMAG00000025615.1"/>
</dbReference>
<reference evidence="10" key="1">
    <citation type="submission" date="2012-01" db="EMBL/GenBank/DDBJ databases">
        <authorList>
            <person name="Walter R."/>
            <person name="Schartl M."/>
            <person name="Warren W."/>
        </authorList>
    </citation>
    <scope>NUCLEOTIDE SEQUENCE [LARGE SCALE GENOMIC DNA]</scope>
    <source>
        <strain evidence="10">JP 163 A</strain>
    </source>
</reference>
<dbReference type="InterPro" id="IPR047284">
    <property type="entry name" value="FXYD7"/>
</dbReference>
<evidence type="ECO:0000256" key="3">
    <source>
        <dbReference type="ARBA" id="ARBA00022448"/>
    </source>
</evidence>
<dbReference type="CDD" id="cd20325">
    <property type="entry name" value="FXYD7"/>
    <property type="match status" value="1"/>
</dbReference>
<accession>A0A3B5QLB2</accession>
<dbReference type="InterPro" id="IPR047297">
    <property type="entry name" value="FXYD_motif"/>
</dbReference>
<evidence type="ECO:0000256" key="7">
    <source>
        <dbReference type="ARBA" id="ARBA00023136"/>
    </source>
</evidence>
<evidence type="ECO:0000256" key="6">
    <source>
        <dbReference type="ARBA" id="ARBA00023065"/>
    </source>
</evidence>
<dbReference type="Proteomes" id="UP000002852">
    <property type="component" value="Unassembled WGS sequence"/>
</dbReference>
<dbReference type="GO" id="GO:0043269">
    <property type="term" value="P:regulation of monoatomic ion transport"/>
    <property type="evidence" value="ECO:0007669"/>
    <property type="project" value="InterPro"/>
</dbReference>
<protein>
    <recommendedName>
        <fullName evidence="8">FXYD domain-containing ion transport regulator</fullName>
    </recommendedName>
</protein>
<keyword evidence="6 8" id="KW-0406">Ion transport</keyword>
<organism evidence="9 10">
    <name type="scientific">Xiphophorus maculatus</name>
    <name type="common">Southern platyfish</name>
    <name type="synonym">Platypoecilus maculatus</name>
    <dbReference type="NCBI Taxonomy" id="8083"/>
    <lineage>
        <taxon>Eukaryota</taxon>
        <taxon>Metazoa</taxon>
        <taxon>Chordata</taxon>
        <taxon>Craniata</taxon>
        <taxon>Vertebrata</taxon>
        <taxon>Euteleostomi</taxon>
        <taxon>Actinopterygii</taxon>
        <taxon>Neopterygii</taxon>
        <taxon>Teleostei</taxon>
        <taxon>Neoteleostei</taxon>
        <taxon>Acanthomorphata</taxon>
        <taxon>Ovalentaria</taxon>
        <taxon>Atherinomorphae</taxon>
        <taxon>Cyprinodontiformes</taxon>
        <taxon>Poeciliidae</taxon>
        <taxon>Poeciliinae</taxon>
        <taxon>Xiphophorus</taxon>
    </lineage>
</organism>
<evidence type="ECO:0000313" key="10">
    <source>
        <dbReference type="Proteomes" id="UP000002852"/>
    </source>
</evidence>
<feature type="transmembrane region" description="Helical" evidence="8">
    <location>
        <begin position="59"/>
        <end position="80"/>
    </location>
</feature>
<proteinExistence type="inferred from homology"/>
<dbReference type="GO" id="GO:0016020">
    <property type="term" value="C:membrane"/>
    <property type="evidence" value="ECO:0007669"/>
    <property type="project" value="UniProtKB-SubCell"/>
</dbReference>
<evidence type="ECO:0000256" key="2">
    <source>
        <dbReference type="ARBA" id="ARBA00005948"/>
    </source>
</evidence>
<sequence length="125" mass="13990">MQFFIITSRGTPAELVQCSHKGDRALQHLCIAAMATAESVFPDQSDFHYDYETLRTTGVILAVVMFVSGILIALTPARLVPKYQKQKFLLQLYRKCSTCLQRKSAVTGPLLTNALFSYNVFLAKI</sequence>
<keyword evidence="7 8" id="KW-0472">Membrane</keyword>
<reference evidence="9" key="3">
    <citation type="submission" date="2025-08" db="UniProtKB">
        <authorList>
            <consortium name="Ensembl"/>
        </authorList>
    </citation>
    <scope>IDENTIFICATION</scope>
    <source>
        <strain evidence="9">JP 163 A</strain>
    </source>
</reference>
<comment type="similarity">
    <text evidence="2 8">Belongs to the FXYD family.</text>
</comment>
<keyword evidence="4 8" id="KW-0812">Transmembrane</keyword>
<keyword evidence="10" id="KW-1185">Reference proteome</keyword>
<dbReference type="Gene3D" id="1.20.5.780">
    <property type="entry name" value="Single helix bin"/>
    <property type="match status" value="1"/>
</dbReference>
<evidence type="ECO:0000256" key="8">
    <source>
        <dbReference type="RuleBase" id="RU364131"/>
    </source>
</evidence>
<dbReference type="GeneTree" id="ENSGT00980000198720"/>
<reference evidence="9" key="4">
    <citation type="submission" date="2025-09" db="UniProtKB">
        <authorList>
            <consortium name="Ensembl"/>
        </authorList>
    </citation>
    <scope>IDENTIFICATION</scope>
    <source>
        <strain evidence="9">JP 163 A</strain>
    </source>
</reference>
<dbReference type="InParanoid" id="A0A3B5QLB2"/>
<evidence type="ECO:0000256" key="1">
    <source>
        <dbReference type="ARBA" id="ARBA00004167"/>
    </source>
</evidence>
<dbReference type="InterPro" id="IPR000272">
    <property type="entry name" value="Ion-transport_regulator_FXYD"/>
</dbReference>
<dbReference type="PANTHER" id="PTHR14132">
    <property type="entry name" value="SODIUM/POTASSIUM-TRANSPORTING ATPASE SUBUNIT GAMMA"/>
    <property type="match status" value="1"/>
</dbReference>